<name>A0A5N6ZS65_9EURO</name>
<dbReference type="GeneID" id="43657693"/>
<dbReference type="PANTHER" id="PTHR48079:SF6">
    <property type="entry name" value="NAD(P)-BINDING DOMAIN-CONTAINING PROTEIN-RELATED"/>
    <property type="match status" value="1"/>
</dbReference>
<organism evidence="2 3">
    <name type="scientific">Aspergillus caelatus</name>
    <dbReference type="NCBI Taxonomy" id="61420"/>
    <lineage>
        <taxon>Eukaryota</taxon>
        <taxon>Fungi</taxon>
        <taxon>Dikarya</taxon>
        <taxon>Ascomycota</taxon>
        <taxon>Pezizomycotina</taxon>
        <taxon>Eurotiomycetes</taxon>
        <taxon>Eurotiomycetidae</taxon>
        <taxon>Eurotiales</taxon>
        <taxon>Aspergillaceae</taxon>
        <taxon>Aspergillus</taxon>
        <taxon>Aspergillus subgen. Circumdati</taxon>
    </lineage>
</organism>
<accession>A0A5N6ZS65</accession>
<evidence type="ECO:0000313" key="2">
    <source>
        <dbReference type="EMBL" id="KAE8360471.1"/>
    </source>
</evidence>
<keyword evidence="3" id="KW-1185">Reference proteome</keyword>
<protein>
    <recommendedName>
        <fullName evidence="1">NAD-dependent epimerase/dehydratase domain-containing protein</fullName>
    </recommendedName>
</protein>
<dbReference type="SUPFAM" id="SSF51735">
    <property type="entry name" value="NAD(P)-binding Rossmann-fold domains"/>
    <property type="match status" value="1"/>
</dbReference>
<sequence>MAKIFLTGVTGYVGGSIFVRLYEQYPEYKLTVLLRKTPDAFASKFPGVKIVNGAWETPAVLEDAASEVDIVVHCGDSDHLGAVTALLNGLIKQNRKVFYIHLSGTGTLSDYQDTDQFRGKLNPKTYSDIHDIDEITSRPMERLHRVTDSAIQAIGEHYKDTVKTAIVAPPSIYGKGWGPGRTDSFYIPLFVPEVRKHGFTMYCNEGSNRKGWTHIEDLVDVYQLLIASAVAGGEGVTWGKNGYFLTSTQEATQKELATAVGKVLHEKNILPSPEPKQVDEGFVSKTLAQFFVPNFGYYMLASNSRGVPERAKKELGWGGGRAPPLWEVLPDDVEAFLNRPDENFR</sequence>
<evidence type="ECO:0000313" key="3">
    <source>
        <dbReference type="Proteomes" id="UP000326268"/>
    </source>
</evidence>
<proteinExistence type="predicted"/>
<evidence type="ECO:0000259" key="1">
    <source>
        <dbReference type="Pfam" id="PF01370"/>
    </source>
</evidence>
<dbReference type="InterPro" id="IPR036291">
    <property type="entry name" value="NAD(P)-bd_dom_sf"/>
</dbReference>
<dbReference type="RefSeq" id="XP_031923552.1">
    <property type="nucleotide sequence ID" value="XM_032073247.1"/>
</dbReference>
<dbReference type="GO" id="GO:0004029">
    <property type="term" value="F:aldehyde dehydrogenase (NAD+) activity"/>
    <property type="evidence" value="ECO:0007669"/>
    <property type="project" value="TreeGrafter"/>
</dbReference>
<dbReference type="Proteomes" id="UP000326268">
    <property type="component" value="Unassembled WGS sequence"/>
</dbReference>
<dbReference type="InterPro" id="IPR051783">
    <property type="entry name" value="NAD(P)-dependent_oxidoreduct"/>
</dbReference>
<dbReference type="GO" id="GO:0005737">
    <property type="term" value="C:cytoplasm"/>
    <property type="evidence" value="ECO:0007669"/>
    <property type="project" value="TreeGrafter"/>
</dbReference>
<dbReference type="OrthoDB" id="2130169at2759"/>
<dbReference type="InterPro" id="IPR001509">
    <property type="entry name" value="Epimerase_deHydtase"/>
</dbReference>
<gene>
    <name evidence="2" type="ORF">BDV27DRAFT_161642</name>
</gene>
<dbReference type="PANTHER" id="PTHR48079">
    <property type="entry name" value="PROTEIN YEEZ"/>
    <property type="match status" value="1"/>
</dbReference>
<feature type="domain" description="NAD-dependent epimerase/dehydratase" evidence="1">
    <location>
        <begin position="4"/>
        <end position="234"/>
    </location>
</feature>
<reference evidence="2 3" key="1">
    <citation type="submission" date="2019-04" db="EMBL/GenBank/DDBJ databases">
        <title>Friends and foes A comparative genomics studyof 23 Aspergillus species from section Flavi.</title>
        <authorList>
            <consortium name="DOE Joint Genome Institute"/>
            <person name="Kjaerbolling I."/>
            <person name="Vesth T."/>
            <person name="Frisvad J.C."/>
            <person name="Nybo J.L."/>
            <person name="Theobald S."/>
            <person name="Kildgaard S."/>
            <person name="Isbrandt T."/>
            <person name="Kuo A."/>
            <person name="Sato A."/>
            <person name="Lyhne E.K."/>
            <person name="Kogle M.E."/>
            <person name="Wiebenga A."/>
            <person name="Kun R.S."/>
            <person name="Lubbers R.J."/>
            <person name="Makela M.R."/>
            <person name="Barry K."/>
            <person name="Chovatia M."/>
            <person name="Clum A."/>
            <person name="Daum C."/>
            <person name="Haridas S."/>
            <person name="He G."/>
            <person name="LaButti K."/>
            <person name="Lipzen A."/>
            <person name="Mondo S."/>
            <person name="Riley R."/>
            <person name="Salamov A."/>
            <person name="Simmons B.A."/>
            <person name="Magnuson J.K."/>
            <person name="Henrissat B."/>
            <person name="Mortensen U.H."/>
            <person name="Larsen T.O."/>
            <person name="Devries R.P."/>
            <person name="Grigoriev I.V."/>
            <person name="Machida M."/>
            <person name="Baker S.E."/>
            <person name="Andersen M.R."/>
        </authorList>
    </citation>
    <scope>NUCLEOTIDE SEQUENCE [LARGE SCALE GENOMIC DNA]</scope>
    <source>
        <strain evidence="2 3">CBS 763.97</strain>
    </source>
</reference>
<dbReference type="EMBL" id="ML737773">
    <property type="protein sequence ID" value="KAE8360471.1"/>
    <property type="molecule type" value="Genomic_DNA"/>
</dbReference>
<dbReference type="Gene3D" id="3.40.50.720">
    <property type="entry name" value="NAD(P)-binding Rossmann-like Domain"/>
    <property type="match status" value="1"/>
</dbReference>
<dbReference type="AlphaFoldDB" id="A0A5N6ZS65"/>
<dbReference type="Pfam" id="PF01370">
    <property type="entry name" value="Epimerase"/>
    <property type="match status" value="1"/>
</dbReference>